<keyword evidence="3 7" id="KW-0813">Transport</keyword>
<dbReference type="InterPro" id="IPR005829">
    <property type="entry name" value="Sugar_transporter_CS"/>
</dbReference>
<evidence type="ECO:0000259" key="9">
    <source>
        <dbReference type="PROSITE" id="PS50850"/>
    </source>
</evidence>
<feature type="transmembrane region" description="Helical" evidence="8">
    <location>
        <begin position="34"/>
        <end position="55"/>
    </location>
</feature>
<feature type="transmembrane region" description="Helical" evidence="8">
    <location>
        <begin position="284"/>
        <end position="306"/>
    </location>
</feature>
<comment type="subcellular location">
    <subcellularLocation>
        <location evidence="1">Membrane</location>
        <topology evidence="1">Multi-pass membrane protein</topology>
    </subcellularLocation>
</comment>
<dbReference type="SUPFAM" id="SSF103473">
    <property type="entry name" value="MFS general substrate transporter"/>
    <property type="match status" value="1"/>
</dbReference>
<dbReference type="GO" id="GO:0005351">
    <property type="term" value="F:carbohydrate:proton symporter activity"/>
    <property type="evidence" value="ECO:0007669"/>
    <property type="project" value="TreeGrafter"/>
</dbReference>
<feature type="transmembrane region" description="Helical" evidence="8">
    <location>
        <begin position="128"/>
        <end position="152"/>
    </location>
</feature>
<dbReference type="NCBIfam" id="TIGR00879">
    <property type="entry name" value="SP"/>
    <property type="match status" value="1"/>
</dbReference>
<dbReference type="Proteomes" id="UP001149074">
    <property type="component" value="Unassembled WGS sequence"/>
</dbReference>
<name>A0A9W9KEM9_9EURO</name>
<dbReference type="PANTHER" id="PTHR48022">
    <property type="entry name" value="PLASTIDIC GLUCOSE TRANSPORTER 4"/>
    <property type="match status" value="1"/>
</dbReference>
<evidence type="ECO:0000313" key="11">
    <source>
        <dbReference type="Proteomes" id="UP001149074"/>
    </source>
</evidence>
<dbReference type="FunFam" id="1.20.1250.20:FF:000134">
    <property type="entry name" value="MFS sugar transporter protein"/>
    <property type="match status" value="1"/>
</dbReference>
<dbReference type="PANTHER" id="PTHR48022:SF64">
    <property type="entry name" value="MAJOR FACILITATOR SUPERFAMILY (MFS) PROFILE DOMAIN-CONTAINING PROTEIN"/>
    <property type="match status" value="1"/>
</dbReference>
<evidence type="ECO:0000256" key="5">
    <source>
        <dbReference type="ARBA" id="ARBA00022989"/>
    </source>
</evidence>
<dbReference type="PROSITE" id="PS00217">
    <property type="entry name" value="SUGAR_TRANSPORT_2"/>
    <property type="match status" value="1"/>
</dbReference>
<dbReference type="InterPro" id="IPR036259">
    <property type="entry name" value="MFS_trans_sf"/>
</dbReference>
<sequence length="508" mass="56053">MEPTKEPETPIEALKVLPNNTHRNWIKDRGLRKLNLGIAFMFASSAGTGYNGSLINGLLVLPEFKMIIGGLEPSIIGLIIAATSLGAFISFIPASYCADTFGRKWCVGIGSCLVITSSLVQIGVKNHWIFFGMRVLAGIGVGTAQTAAPLLATEIAHPRQRQTATALYNTCWCVGSIASASITFATLYMTGSWSWRVPCLLQAAYPVVQLIGLFIVPESPRWLISKKKTTKAYAILAKYHANGSMDDILVQHEFDQICKTINAENATTSHWSSFFSSKGDMHRLFICVLAGLMQEWGGNGIVSYYLAPILSSVGVTRASNQAAVNTGLQIWNLMFAFVGAVASERYGRRVLWLLGTSIMLFFLSMTTVVAGLFMEKHIKSAGVAVVPMLFLFFTGFDMAYTPLFIAYPAEILPFQLRAKGMAVVLMTDAAACFFNQYVNPVAFSALQWKYYIVYVGCLIFFLTMVYFFFPETKGRSLEEVARIFDHDHKPTTTVEEIDEKSSGEDEKK</sequence>
<feature type="transmembrane region" description="Helical" evidence="8">
    <location>
        <begin position="164"/>
        <end position="189"/>
    </location>
</feature>
<evidence type="ECO:0000256" key="3">
    <source>
        <dbReference type="ARBA" id="ARBA00022448"/>
    </source>
</evidence>
<evidence type="ECO:0000256" key="6">
    <source>
        <dbReference type="ARBA" id="ARBA00023136"/>
    </source>
</evidence>
<evidence type="ECO:0000256" key="8">
    <source>
        <dbReference type="SAM" id="Phobius"/>
    </source>
</evidence>
<comment type="caution">
    <text evidence="10">The sequence shown here is derived from an EMBL/GenBank/DDBJ whole genome shotgun (WGS) entry which is preliminary data.</text>
</comment>
<comment type="similarity">
    <text evidence="2 7">Belongs to the major facilitator superfamily. Sugar transporter (TC 2.A.1.1) family.</text>
</comment>
<dbReference type="GeneID" id="81355636"/>
<keyword evidence="11" id="KW-1185">Reference proteome</keyword>
<keyword evidence="6 8" id="KW-0472">Membrane</keyword>
<reference evidence="10" key="2">
    <citation type="journal article" date="2023" name="IMA Fungus">
        <title>Comparative genomic study of the Penicillium genus elucidates a diverse pangenome and 15 lateral gene transfer events.</title>
        <authorList>
            <person name="Petersen C."/>
            <person name="Sorensen T."/>
            <person name="Nielsen M.R."/>
            <person name="Sondergaard T.E."/>
            <person name="Sorensen J.L."/>
            <person name="Fitzpatrick D.A."/>
            <person name="Frisvad J.C."/>
            <person name="Nielsen K.L."/>
        </authorList>
    </citation>
    <scope>NUCLEOTIDE SEQUENCE</scope>
    <source>
        <strain evidence="10">IBT 30761</strain>
    </source>
</reference>
<dbReference type="OrthoDB" id="6133115at2759"/>
<dbReference type="InterPro" id="IPR005828">
    <property type="entry name" value="MFS_sugar_transport-like"/>
</dbReference>
<protein>
    <recommendedName>
        <fullName evidence="9">Major facilitator superfamily (MFS) profile domain-containing protein</fullName>
    </recommendedName>
</protein>
<reference evidence="10" key="1">
    <citation type="submission" date="2022-11" db="EMBL/GenBank/DDBJ databases">
        <authorList>
            <person name="Petersen C."/>
        </authorList>
    </citation>
    <scope>NUCLEOTIDE SEQUENCE</scope>
    <source>
        <strain evidence="10">IBT 30761</strain>
    </source>
</reference>
<evidence type="ECO:0000256" key="4">
    <source>
        <dbReference type="ARBA" id="ARBA00022692"/>
    </source>
</evidence>
<evidence type="ECO:0000256" key="2">
    <source>
        <dbReference type="ARBA" id="ARBA00010992"/>
    </source>
</evidence>
<dbReference type="InterPro" id="IPR050360">
    <property type="entry name" value="MFS_Sugar_Transporters"/>
</dbReference>
<dbReference type="RefSeq" id="XP_056477014.1">
    <property type="nucleotide sequence ID" value="XM_056616657.1"/>
</dbReference>
<gene>
    <name evidence="10" type="ORF">N7532_004163</name>
</gene>
<feature type="transmembrane region" description="Helical" evidence="8">
    <location>
        <begin position="195"/>
        <end position="216"/>
    </location>
</feature>
<feature type="transmembrane region" description="Helical" evidence="8">
    <location>
        <begin position="450"/>
        <end position="469"/>
    </location>
</feature>
<evidence type="ECO:0000256" key="1">
    <source>
        <dbReference type="ARBA" id="ARBA00004141"/>
    </source>
</evidence>
<dbReference type="PROSITE" id="PS00216">
    <property type="entry name" value="SUGAR_TRANSPORT_1"/>
    <property type="match status" value="1"/>
</dbReference>
<dbReference type="Pfam" id="PF00083">
    <property type="entry name" value="Sugar_tr"/>
    <property type="match status" value="1"/>
</dbReference>
<accession>A0A9W9KEM9</accession>
<dbReference type="PROSITE" id="PS50850">
    <property type="entry name" value="MFS"/>
    <property type="match status" value="1"/>
</dbReference>
<feature type="transmembrane region" description="Helical" evidence="8">
    <location>
        <begin position="385"/>
        <end position="408"/>
    </location>
</feature>
<keyword evidence="4 8" id="KW-0812">Transmembrane</keyword>
<feature type="domain" description="Major facilitator superfamily (MFS) profile" evidence="9">
    <location>
        <begin position="37"/>
        <end position="473"/>
    </location>
</feature>
<organism evidence="10 11">
    <name type="scientific">Penicillium argentinense</name>
    <dbReference type="NCBI Taxonomy" id="1131581"/>
    <lineage>
        <taxon>Eukaryota</taxon>
        <taxon>Fungi</taxon>
        <taxon>Dikarya</taxon>
        <taxon>Ascomycota</taxon>
        <taxon>Pezizomycotina</taxon>
        <taxon>Eurotiomycetes</taxon>
        <taxon>Eurotiomycetidae</taxon>
        <taxon>Eurotiales</taxon>
        <taxon>Aspergillaceae</taxon>
        <taxon>Penicillium</taxon>
    </lineage>
</organism>
<keyword evidence="5 8" id="KW-1133">Transmembrane helix</keyword>
<feature type="transmembrane region" description="Helical" evidence="8">
    <location>
        <begin position="326"/>
        <end position="343"/>
    </location>
</feature>
<evidence type="ECO:0000313" key="10">
    <source>
        <dbReference type="EMBL" id="KAJ5103634.1"/>
    </source>
</evidence>
<feature type="transmembrane region" description="Helical" evidence="8">
    <location>
        <begin position="75"/>
        <end position="98"/>
    </location>
</feature>
<dbReference type="InterPro" id="IPR003663">
    <property type="entry name" value="Sugar/inositol_transpt"/>
</dbReference>
<dbReference type="AlphaFoldDB" id="A0A9W9KEM9"/>
<dbReference type="GO" id="GO:0016020">
    <property type="term" value="C:membrane"/>
    <property type="evidence" value="ECO:0007669"/>
    <property type="project" value="UniProtKB-SubCell"/>
</dbReference>
<feature type="transmembrane region" description="Helical" evidence="8">
    <location>
        <begin position="350"/>
        <end position="373"/>
    </location>
</feature>
<feature type="transmembrane region" description="Helical" evidence="8">
    <location>
        <begin position="105"/>
        <end position="122"/>
    </location>
</feature>
<dbReference type="EMBL" id="JAPQKI010000004">
    <property type="protein sequence ID" value="KAJ5103634.1"/>
    <property type="molecule type" value="Genomic_DNA"/>
</dbReference>
<feature type="transmembrane region" description="Helical" evidence="8">
    <location>
        <begin position="420"/>
        <end position="438"/>
    </location>
</feature>
<evidence type="ECO:0000256" key="7">
    <source>
        <dbReference type="RuleBase" id="RU003346"/>
    </source>
</evidence>
<dbReference type="InterPro" id="IPR020846">
    <property type="entry name" value="MFS_dom"/>
</dbReference>
<proteinExistence type="inferred from homology"/>
<dbReference type="Gene3D" id="1.20.1250.20">
    <property type="entry name" value="MFS general substrate transporter like domains"/>
    <property type="match status" value="1"/>
</dbReference>